<dbReference type="Pfam" id="PF05199">
    <property type="entry name" value="GMC_oxred_C"/>
    <property type="match status" value="1"/>
</dbReference>
<feature type="domain" description="Glucose-methanol-choline oxidoreductase C-terminal" evidence="8">
    <location>
        <begin position="446"/>
        <end position="562"/>
    </location>
</feature>
<dbReference type="EMBL" id="MBUA01000001">
    <property type="protein sequence ID" value="MBC6490049.1"/>
    <property type="molecule type" value="Genomic_DNA"/>
</dbReference>
<reference evidence="9 10" key="1">
    <citation type="submission" date="2016-07" db="EMBL/GenBank/DDBJ databases">
        <title>Genome analysis of Flavihumibacter stibioxidans YS-17.</title>
        <authorList>
            <person name="Shi K."/>
            <person name="Han Y."/>
            <person name="Wang G."/>
        </authorList>
    </citation>
    <scope>NUCLEOTIDE SEQUENCE [LARGE SCALE GENOMIC DNA]</scope>
    <source>
        <strain evidence="9 10">YS-17</strain>
    </source>
</reference>
<comment type="cofactor">
    <cofactor evidence="1">
        <name>FAD</name>
        <dbReference type="ChEBI" id="CHEBI:57692"/>
    </cofactor>
</comment>
<keyword evidence="5" id="KW-0560">Oxidoreductase</keyword>
<gene>
    <name evidence="9" type="ORF">BC349_03645</name>
</gene>
<dbReference type="PANTHER" id="PTHR42784">
    <property type="entry name" value="PYRANOSE 2-OXIDASE"/>
    <property type="match status" value="1"/>
</dbReference>
<keyword evidence="4" id="KW-0274">FAD</keyword>
<keyword evidence="3" id="KW-0285">Flavoprotein</keyword>
<dbReference type="InterPro" id="IPR003953">
    <property type="entry name" value="FAD-dep_OxRdtase_2_FAD-bd"/>
</dbReference>
<evidence type="ECO:0000256" key="4">
    <source>
        <dbReference type="ARBA" id="ARBA00022827"/>
    </source>
</evidence>
<dbReference type="InterPro" id="IPR007867">
    <property type="entry name" value="GMC_OxRtase_C"/>
</dbReference>
<evidence type="ECO:0000259" key="6">
    <source>
        <dbReference type="Pfam" id="PF00732"/>
    </source>
</evidence>
<evidence type="ECO:0000256" key="3">
    <source>
        <dbReference type="ARBA" id="ARBA00022630"/>
    </source>
</evidence>
<dbReference type="InterPro" id="IPR036188">
    <property type="entry name" value="FAD/NAD-bd_sf"/>
</dbReference>
<dbReference type="Gene3D" id="3.50.50.60">
    <property type="entry name" value="FAD/NAD(P)-binding domain"/>
    <property type="match status" value="2"/>
</dbReference>
<dbReference type="Pfam" id="PF00732">
    <property type="entry name" value="GMC_oxred_N"/>
    <property type="match status" value="1"/>
</dbReference>
<evidence type="ECO:0000259" key="7">
    <source>
        <dbReference type="Pfam" id="PF00890"/>
    </source>
</evidence>
<sequence length="579" mass="64124">MGDLQIKKQPKNYDAVIVGSGAGGGMAAYVLAKAGLKVCLLEAGPMYDPAKNVTQLKNPWESPRRGASTRFRPFGDFDACYWGWEIDGEPYTKAAGTQWDWWRARMLGGRTNHWGRISLRFGPKDFKRRSIDGLGEDWPISYDDIKPFYDKVDQLIGVFGTNEGLENDPDGIFLPPPKPRLHELVVKNGATKAGVKVIPSRMSMLTKPINDKRGSCFYCGQCNRGCQVYADFSSSSVLIKPAIETGNIDVVANAMAREVLTNKEGLATGVSYVNKDDMMEYQVNGKVVILAASACESSRLMLNSKSDRHPNGLANSSDVVGRYLHDSTGADMGGFLPQLLGRKRYNEDGVGGMHVYSPWWLDNKKLDFPRGYHIEYWGGMSQPAYGFGGGIQFMNGKYAVNGKQKEGGGYGASLKEDYRFFYGASVGMAGRGEAVAYRHNNCEIDPNVVDKYGIPVLKFNVKWSEHEINQAKHMKETFREIMHEMGAVITWGGDDGPENNYGLHAPGKIIHEAGTARMGNNPKDSALNKWNQAHDCKNLFVVDGAPFVSQADKNITWTILALSMRASEYIIDELKKQNI</sequence>
<proteinExistence type="inferred from homology"/>
<organism evidence="9 10">
    <name type="scientific">Flavihumibacter stibioxidans</name>
    <dbReference type="NCBI Taxonomy" id="1834163"/>
    <lineage>
        <taxon>Bacteria</taxon>
        <taxon>Pseudomonadati</taxon>
        <taxon>Bacteroidota</taxon>
        <taxon>Chitinophagia</taxon>
        <taxon>Chitinophagales</taxon>
        <taxon>Chitinophagaceae</taxon>
        <taxon>Flavihumibacter</taxon>
    </lineage>
</organism>
<dbReference type="Pfam" id="PF00890">
    <property type="entry name" value="FAD_binding_2"/>
    <property type="match status" value="1"/>
</dbReference>
<protein>
    <submittedName>
        <fullName evidence="9">GMC family oxidoreductase</fullName>
    </submittedName>
</protein>
<evidence type="ECO:0000313" key="9">
    <source>
        <dbReference type="EMBL" id="MBC6490049.1"/>
    </source>
</evidence>
<evidence type="ECO:0000256" key="2">
    <source>
        <dbReference type="ARBA" id="ARBA00010790"/>
    </source>
</evidence>
<evidence type="ECO:0000256" key="5">
    <source>
        <dbReference type="ARBA" id="ARBA00023002"/>
    </source>
</evidence>
<comment type="similarity">
    <text evidence="2">Belongs to the GMC oxidoreductase family.</text>
</comment>
<evidence type="ECO:0000313" key="10">
    <source>
        <dbReference type="Proteomes" id="UP000765802"/>
    </source>
</evidence>
<comment type="caution">
    <text evidence="9">The sequence shown here is derived from an EMBL/GenBank/DDBJ whole genome shotgun (WGS) entry which is preliminary data.</text>
</comment>
<dbReference type="Proteomes" id="UP000765802">
    <property type="component" value="Unassembled WGS sequence"/>
</dbReference>
<feature type="domain" description="FAD-dependent oxidoreductase 2 FAD-binding" evidence="7">
    <location>
        <begin position="14"/>
        <end position="45"/>
    </location>
</feature>
<accession>A0ABR7M5B8</accession>
<dbReference type="SUPFAM" id="SSF51905">
    <property type="entry name" value="FAD/NAD(P)-binding domain"/>
    <property type="match status" value="1"/>
</dbReference>
<dbReference type="RefSeq" id="WP_187255376.1">
    <property type="nucleotide sequence ID" value="NZ_JBHULF010000006.1"/>
</dbReference>
<name>A0ABR7M5B8_9BACT</name>
<feature type="domain" description="Glucose-methanol-choline oxidoreductase N-terminal" evidence="6">
    <location>
        <begin position="204"/>
        <end position="326"/>
    </location>
</feature>
<keyword evidence="10" id="KW-1185">Reference proteome</keyword>
<evidence type="ECO:0000256" key="1">
    <source>
        <dbReference type="ARBA" id="ARBA00001974"/>
    </source>
</evidence>
<dbReference type="InterPro" id="IPR051473">
    <property type="entry name" value="P2Ox-like"/>
</dbReference>
<dbReference type="SUPFAM" id="SSF54373">
    <property type="entry name" value="FAD-linked reductases, C-terminal domain"/>
    <property type="match status" value="1"/>
</dbReference>
<dbReference type="PANTHER" id="PTHR42784:SF1">
    <property type="entry name" value="PYRANOSE 2-OXIDASE"/>
    <property type="match status" value="1"/>
</dbReference>
<dbReference type="InterPro" id="IPR000172">
    <property type="entry name" value="GMC_OxRdtase_N"/>
</dbReference>
<evidence type="ECO:0000259" key="8">
    <source>
        <dbReference type="Pfam" id="PF05199"/>
    </source>
</evidence>